<comment type="caution">
    <text evidence="1">The sequence shown here is derived from an EMBL/GenBank/DDBJ whole genome shotgun (WGS) entry which is preliminary data.</text>
</comment>
<evidence type="ECO:0000313" key="2">
    <source>
        <dbReference type="Proteomes" id="UP001297092"/>
    </source>
</evidence>
<dbReference type="Pfam" id="PF08843">
    <property type="entry name" value="AbiEii"/>
    <property type="match status" value="1"/>
</dbReference>
<name>A0ABS5S4Z0_9FLAO</name>
<dbReference type="Proteomes" id="UP001297092">
    <property type="component" value="Unassembled WGS sequence"/>
</dbReference>
<dbReference type="GO" id="GO:0016740">
    <property type="term" value="F:transferase activity"/>
    <property type="evidence" value="ECO:0007669"/>
    <property type="project" value="UniProtKB-KW"/>
</dbReference>
<gene>
    <name evidence="1" type="ORF">KIV10_07610</name>
</gene>
<dbReference type="Gene3D" id="3.10.450.620">
    <property type="entry name" value="JHP933, nucleotidyltransferase-like core domain"/>
    <property type="match status" value="1"/>
</dbReference>
<organism evidence="1 2">
    <name type="scientific">Aequorivita echinoideorum</name>
    <dbReference type="NCBI Taxonomy" id="1549647"/>
    <lineage>
        <taxon>Bacteria</taxon>
        <taxon>Pseudomonadati</taxon>
        <taxon>Bacteroidota</taxon>
        <taxon>Flavobacteriia</taxon>
        <taxon>Flavobacteriales</taxon>
        <taxon>Flavobacteriaceae</taxon>
        <taxon>Aequorivita</taxon>
    </lineage>
</organism>
<dbReference type="InterPro" id="IPR014942">
    <property type="entry name" value="AbiEii"/>
</dbReference>
<dbReference type="RefSeq" id="WP_214112925.1">
    <property type="nucleotide sequence ID" value="NZ_JAHCTB010000003.1"/>
</dbReference>
<sequence>MIKPGEIQNMAREFGVRDQQIEKDYILSWILQGIAKHEELSKTIAFKGGTVLKKVYFEDYRFSEDLDFTLLDDSITNEQIFEWFEEVFEFIKEEANIPLAIIDDNEHKDGGINFYISYVGPLGGLGANKKVKVDISRSENLVFEPVLNDVFIGYTDQEKHQLLCYSLEEVLVEKLRSVMQRMQARDFYDIWYLLEVHGMDVNFYIKEFKAKCKNKEVNPADFHEKLEQRLPQYKGRWQKSMADQIHDLPDFDTVLREVTRHLKKFEM</sequence>
<evidence type="ECO:0000313" key="1">
    <source>
        <dbReference type="EMBL" id="MBT0608043.1"/>
    </source>
</evidence>
<keyword evidence="2" id="KW-1185">Reference proteome</keyword>
<proteinExistence type="predicted"/>
<dbReference type="EMBL" id="JAHCTB010000003">
    <property type="protein sequence ID" value="MBT0608043.1"/>
    <property type="molecule type" value="Genomic_DNA"/>
</dbReference>
<protein>
    <submittedName>
        <fullName evidence="1">Nucleotidyl transferase AbiEii/AbiGii toxin family protein</fullName>
    </submittedName>
</protein>
<reference evidence="1 2" key="1">
    <citation type="submission" date="2021-05" db="EMBL/GenBank/DDBJ databases">
        <title>Aequorivita echinoideorum JCM 30378 genome.</title>
        <authorList>
            <person name="Zhang H."/>
            <person name="Li C."/>
        </authorList>
    </citation>
    <scope>NUCLEOTIDE SEQUENCE [LARGE SCALE GENOMIC DNA]</scope>
    <source>
        <strain evidence="1 2">JCM30378</strain>
    </source>
</reference>
<accession>A0ABS5S4Z0</accession>
<keyword evidence="1" id="KW-0808">Transferase</keyword>